<dbReference type="EMBL" id="SNRW01026449">
    <property type="protein sequence ID" value="KAA6360786.1"/>
    <property type="molecule type" value="Genomic_DNA"/>
</dbReference>
<sequence length="148" mass="16637">MSETDLNALEKEARVEFEAEKGQGTGDAGGQGLMEIDGMDADFDYCEQQAARQNRMKSRAKPFERLAFHPSMIQRTRKHGGPQFREETVDVLATLVCYLNRDIKKKQQAIVCQQDLDDNEATPDNVVVQDKKKNAIYSVDGYTTALGF</sequence>
<evidence type="ECO:0000313" key="2">
    <source>
        <dbReference type="Proteomes" id="UP000324800"/>
    </source>
</evidence>
<dbReference type="Proteomes" id="UP000324800">
    <property type="component" value="Unassembled WGS sequence"/>
</dbReference>
<comment type="caution">
    <text evidence="1">The sequence shown here is derived from an EMBL/GenBank/DDBJ whole genome shotgun (WGS) entry which is preliminary data.</text>
</comment>
<dbReference type="AlphaFoldDB" id="A0A5J4TQM1"/>
<evidence type="ECO:0000313" key="1">
    <source>
        <dbReference type="EMBL" id="KAA6360786.1"/>
    </source>
</evidence>
<protein>
    <submittedName>
        <fullName evidence="1">Uncharacterized protein</fullName>
    </submittedName>
</protein>
<proteinExistence type="predicted"/>
<reference evidence="1 2" key="1">
    <citation type="submission" date="2019-03" db="EMBL/GenBank/DDBJ databases">
        <title>Single cell metagenomics reveals metabolic interactions within the superorganism composed of flagellate Streblomastix strix and complex community of Bacteroidetes bacteria on its surface.</title>
        <authorList>
            <person name="Treitli S.C."/>
            <person name="Kolisko M."/>
            <person name="Husnik F."/>
            <person name="Keeling P."/>
            <person name="Hampl V."/>
        </authorList>
    </citation>
    <scope>NUCLEOTIDE SEQUENCE [LARGE SCALE GENOMIC DNA]</scope>
    <source>
        <strain evidence="1">ST1C</strain>
    </source>
</reference>
<accession>A0A5J4TQM1</accession>
<name>A0A5J4TQM1_9EUKA</name>
<organism evidence="1 2">
    <name type="scientific">Streblomastix strix</name>
    <dbReference type="NCBI Taxonomy" id="222440"/>
    <lineage>
        <taxon>Eukaryota</taxon>
        <taxon>Metamonada</taxon>
        <taxon>Preaxostyla</taxon>
        <taxon>Oxymonadida</taxon>
        <taxon>Streblomastigidae</taxon>
        <taxon>Streblomastix</taxon>
    </lineage>
</organism>
<gene>
    <name evidence="1" type="ORF">EZS28_043687</name>
</gene>